<protein>
    <submittedName>
        <fullName evidence="1">Mobile element protein</fullName>
    </submittedName>
</protein>
<dbReference type="EMBL" id="CP020660">
    <property type="protein sequence ID" value="ATF09436.1"/>
    <property type="molecule type" value="Genomic_DNA"/>
</dbReference>
<dbReference type="AlphaFoldDB" id="A0A291B8T9"/>
<dbReference type="Proteomes" id="UP000218160">
    <property type="component" value="Chromosome 1"/>
</dbReference>
<dbReference type="RefSeq" id="WP_150149034.1">
    <property type="nucleotide sequence ID" value="NZ_RPOF01000002.1"/>
</dbReference>
<gene>
    <name evidence="1" type="ORF">BTN50_0930</name>
</gene>
<dbReference type="KEGG" id="elux:BTN50_0930"/>
<dbReference type="OrthoDB" id="5652976at2"/>
<evidence type="ECO:0000313" key="1">
    <source>
        <dbReference type="EMBL" id="ATF09436.1"/>
    </source>
</evidence>
<name>A0A291B8T9_9GAMM</name>
<organism evidence="1 2">
    <name type="scientific">Candidatus Enterovibrio altilux</name>
    <dbReference type="NCBI Taxonomy" id="1927128"/>
    <lineage>
        <taxon>Bacteria</taxon>
        <taxon>Pseudomonadati</taxon>
        <taxon>Pseudomonadota</taxon>
        <taxon>Gammaproteobacteria</taxon>
        <taxon>Vibrionales</taxon>
        <taxon>Vibrionaceae</taxon>
        <taxon>Enterovibrio</taxon>
    </lineage>
</organism>
<accession>A0A291B8T9</accession>
<reference evidence="2" key="1">
    <citation type="submission" date="2017-04" db="EMBL/GenBank/DDBJ databases">
        <title>Genome evolution of the luminous symbionts of deep sea anglerfish.</title>
        <authorList>
            <person name="Hendry T.A."/>
        </authorList>
    </citation>
    <scope>NUCLEOTIDE SEQUENCE [LARGE SCALE GENOMIC DNA]</scope>
</reference>
<evidence type="ECO:0000313" key="2">
    <source>
        <dbReference type="Proteomes" id="UP000218160"/>
    </source>
</evidence>
<keyword evidence="2" id="KW-1185">Reference proteome</keyword>
<proteinExistence type="predicted"/>
<sequence>MLKFIIFVCKFAQLPLSFSCYPCISKRVKMINIEFKMMTQKIIQHLTIDFTELTVLQCRQNSFCINP</sequence>